<evidence type="ECO:0000313" key="1">
    <source>
        <dbReference type="EMBL" id="KAL2654145.1"/>
    </source>
</evidence>
<dbReference type="Proteomes" id="UP001605036">
    <property type="component" value="Unassembled WGS sequence"/>
</dbReference>
<protein>
    <submittedName>
        <fullName evidence="1">Uncharacterized protein</fullName>
    </submittedName>
</protein>
<proteinExistence type="predicted"/>
<dbReference type="InterPro" id="IPR032675">
    <property type="entry name" value="LRR_dom_sf"/>
</dbReference>
<dbReference type="Gene3D" id="3.80.10.10">
    <property type="entry name" value="Ribonuclease Inhibitor"/>
    <property type="match status" value="1"/>
</dbReference>
<name>A0ABD1ZS18_9MARC</name>
<dbReference type="AlphaFoldDB" id="A0ABD1ZS18"/>
<sequence length="412" mass="46504">MGSSSEDTLKRFAEHLQTLLSWQMRLSNCVLKYNRFFEIPGELSDLSGQRKRVLEVLQAIGNCKLDQLIFDDVPGAELLSSAEWDSFFSSLLSRQSSLRIIDLACTSTLYNTVCAHVGVFLAKSSTLELLCFQLPLNIRSGTSMIPLCSAAVRALSEGLVQTKRLRELYVFRKEGAMADVLTSAFTGDVRNTSLEYLQLPGNLERLGIALPVLLSSNNQNLKKIRLFLKWEDVTQGVVDDFRKVAESLRTRESSVVDASRKVLLQLICDTTAKFTEDDCRRAFSCLDSWADAGERVPMLRTELRLNVQSPEQGNVKLGGDVKAWFLRAINRYLHLKGLRVMLWWGEDAIMDMDHFHMLCEGIQSNQSVESLDIMYHGSKASVDRKCWTHLLPLFAAQTASENATIRGYKCRR</sequence>
<reference evidence="1 2" key="1">
    <citation type="submission" date="2024-09" db="EMBL/GenBank/DDBJ databases">
        <title>Chromosome-scale assembly of Riccia fluitans.</title>
        <authorList>
            <person name="Paukszto L."/>
            <person name="Sawicki J."/>
            <person name="Karawczyk K."/>
            <person name="Piernik-Szablinska J."/>
            <person name="Szczecinska M."/>
            <person name="Mazdziarz M."/>
        </authorList>
    </citation>
    <scope>NUCLEOTIDE SEQUENCE [LARGE SCALE GENOMIC DNA]</scope>
    <source>
        <strain evidence="1">Rf_01</strain>
        <tissue evidence="1">Aerial parts of the thallus</tissue>
    </source>
</reference>
<gene>
    <name evidence="1" type="ORF">R1flu_022273</name>
</gene>
<evidence type="ECO:0000313" key="2">
    <source>
        <dbReference type="Proteomes" id="UP001605036"/>
    </source>
</evidence>
<dbReference type="SUPFAM" id="SSF52047">
    <property type="entry name" value="RNI-like"/>
    <property type="match status" value="1"/>
</dbReference>
<organism evidence="1 2">
    <name type="scientific">Riccia fluitans</name>
    <dbReference type="NCBI Taxonomy" id="41844"/>
    <lineage>
        <taxon>Eukaryota</taxon>
        <taxon>Viridiplantae</taxon>
        <taxon>Streptophyta</taxon>
        <taxon>Embryophyta</taxon>
        <taxon>Marchantiophyta</taxon>
        <taxon>Marchantiopsida</taxon>
        <taxon>Marchantiidae</taxon>
        <taxon>Marchantiales</taxon>
        <taxon>Ricciaceae</taxon>
        <taxon>Riccia</taxon>
    </lineage>
</organism>
<dbReference type="EMBL" id="JBHFFA010000001">
    <property type="protein sequence ID" value="KAL2654145.1"/>
    <property type="molecule type" value="Genomic_DNA"/>
</dbReference>
<keyword evidence="2" id="KW-1185">Reference proteome</keyword>
<accession>A0ABD1ZS18</accession>
<comment type="caution">
    <text evidence="1">The sequence shown here is derived from an EMBL/GenBank/DDBJ whole genome shotgun (WGS) entry which is preliminary data.</text>
</comment>